<feature type="transmembrane region" description="Helical" evidence="1">
    <location>
        <begin position="49"/>
        <end position="68"/>
    </location>
</feature>
<feature type="transmembrane region" description="Helical" evidence="1">
    <location>
        <begin position="21"/>
        <end position="43"/>
    </location>
</feature>
<keyword evidence="1" id="KW-0812">Transmembrane</keyword>
<reference evidence="2" key="1">
    <citation type="journal article" date="2021" name="Proc. Natl. Acad. Sci. U.S.A.">
        <title>A Catalog of Tens of Thousands of Viruses from Human Metagenomes Reveals Hidden Associations with Chronic Diseases.</title>
        <authorList>
            <person name="Tisza M.J."/>
            <person name="Buck C.B."/>
        </authorList>
    </citation>
    <scope>NUCLEOTIDE SEQUENCE</scope>
    <source>
        <strain evidence="2">CtiuS14</strain>
    </source>
</reference>
<sequence length="99" mass="11616">MIKFVIKDKEGKELVDQIQAISFYILFVSFILFLGINFFAFITWTYPVLMVRTSIGLIIISLIALYVFNACAKALDEHTNITNKYVDEYFSNTFRKDRR</sequence>
<protein>
    <submittedName>
        <fullName evidence="2">YrhC-like protein</fullName>
    </submittedName>
</protein>
<evidence type="ECO:0000256" key="1">
    <source>
        <dbReference type="SAM" id="Phobius"/>
    </source>
</evidence>
<keyword evidence="1" id="KW-1133">Transmembrane helix</keyword>
<evidence type="ECO:0000313" key="2">
    <source>
        <dbReference type="EMBL" id="DAD71112.1"/>
    </source>
</evidence>
<name>A0A8S5LMN4_9CAUD</name>
<proteinExistence type="predicted"/>
<organism evidence="2">
    <name type="scientific">Podoviridae sp. ctiuS14</name>
    <dbReference type="NCBI Taxonomy" id="2827620"/>
    <lineage>
        <taxon>Viruses</taxon>
        <taxon>Duplodnaviria</taxon>
        <taxon>Heunggongvirae</taxon>
        <taxon>Uroviricota</taxon>
        <taxon>Caudoviricetes</taxon>
    </lineage>
</organism>
<accession>A0A8S5LMN4</accession>
<keyword evidence="1" id="KW-0472">Membrane</keyword>
<dbReference type="EMBL" id="BK015876">
    <property type="protein sequence ID" value="DAD71112.1"/>
    <property type="molecule type" value="Genomic_DNA"/>
</dbReference>